<proteinExistence type="predicted"/>
<reference evidence="10 11" key="1">
    <citation type="submission" date="2018-04" db="EMBL/GenBank/DDBJ databases">
        <title>The genome of golden apple snail Pomacea canaliculata provides insight into stress tolerance and invasive adaptation.</title>
        <authorList>
            <person name="Liu C."/>
            <person name="Liu B."/>
            <person name="Ren Y."/>
            <person name="Zhang Y."/>
            <person name="Wang H."/>
            <person name="Li S."/>
            <person name="Jiang F."/>
            <person name="Yin L."/>
            <person name="Zhang G."/>
            <person name="Qian W."/>
            <person name="Fan W."/>
        </authorList>
    </citation>
    <scope>NUCLEOTIDE SEQUENCE [LARGE SCALE GENOMIC DNA]</scope>
    <source>
        <strain evidence="10">SZHN2017</strain>
        <tissue evidence="10">Muscle</tissue>
    </source>
</reference>
<dbReference type="PROSITE" id="PS50304">
    <property type="entry name" value="TUDOR"/>
    <property type="match status" value="4"/>
</dbReference>
<dbReference type="Gene3D" id="2.30.30.140">
    <property type="match status" value="4"/>
</dbReference>
<evidence type="ECO:0000256" key="1">
    <source>
        <dbReference type="ARBA" id="ARBA00022723"/>
    </source>
</evidence>
<gene>
    <name evidence="10" type="ORF">C0Q70_09259</name>
</gene>
<dbReference type="FunFam" id="2.30.30.140:FF:000018">
    <property type="entry name" value="Serine/threonine-protein kinase 31"/>
    <property type="match status" value="2"/>
</dbReference>
<feature type="compositionally biased region" description="Basic and acidic residues" evidence="6">
    <location>
        <begin position="434"/>
        <end position="448"/>
    </location>
</feature>
<dbReference type="InterPro" id="IPR002893">
    <property type="entry name" value="Znf_MYND"/>
</dbReference>
<feature type="domain" description="Tudor" evidence="8">
    <location>
        <begin position="1317"/>
        <end position="1374"/>
    </location>
</feature>
<keyword evidence="2 4" id="KW-0863">Zinc-finger</keyword>
<keyword evidence="11" id="KW-1185">Reference proteome</keyword>
<evidence type="ECO:0000259" key="7">
    <source>
        <dbReference type="PROSITE" id="PS50102"/>
    </source>
</evidence>
<accession>A0A2T7P9A8</accession>
<dbReference type="Proteomes" id="UP000245119">
    <property type="component" value="Linkage Group LG5"/>
</dbReference>
<keyword evidence="5" id="KW-0694">RNA-binding</keyword>
<keyword evidence="3" id="KW-0862">Zinc</keyword>
<comment type="caution">
    <text evidence="10">The sequence shown here is derived from an EMBL/GenBank/DDBJ whole genome shotgun (WGS) entry which is preliminary data.</text>
</comment>
<dbReference type="SMART" id="SM00333">
    <property type="entry name" value="TUDOR"/>
    <property type="match status" value="4"/>
</dbReference>
<feature type="region of interest" description="Disordered" evidence="6">
    <location>
        <begin position="152"/>
        <end position="206"/>
    </location>
</feature>
<feature type="compositionally biased region" description="Basic and acidic residues" evidence="6">
    <location>
        <begin position="477"/>
        <end position="487"/>
    </location>
</feature>
<dbReference type="OrthoDB" id="439808at2759"/>
<feature type="compositionally biased region" description="Basic and acidic residues" evidence="6">
    <location>
        <begin position="365"/>
        <end position="389"/>
    </location>
</feature>
<evidence type="ECO:0000259" key="9">
    <source>
        <dbReference type="PROSITE" id="PS50865"/>
    </source>
</evidence>
<evidence type="ECO:0000313" key="10">
    <source>
        <dbReference type="EMBL" id="PVD29998.1"/>
    </source>
</evidence>
<feature type="domain" description="RRM" evidence="7">
    <location>
        <begin position="55"/>
        <end position="131"/>
    </location>
</feature>
<dbReference type="InterPro" id="IPR000504">
    <property type="entry name" value="RRM_dom"/>
</dbReference>
<dbReference type="Pfam" id="PF00076">
    <property type="entry name" value="RRM_1"/>
    <property type="match status" value="1"/>
</dbReference>
<protein>
    <recommendedName>
        <fullName evidence="12">Tudor domain-containing protein 1</fullName>
    </recommendedName>
</protein>
<dbReference type="EMBL" id="PZQS01000005">
    <property type="protein sequence ID" value="PVD29998.1"/>
    <property type="molecule type" value="Genomic_DNA"/>
</dbReference>
<dbReference type="SUPFAM" id="SSF54928">
    <property type="entry name" value="RNA-binding domain, RBD"/>
    <property type="match status" value="1"/>
</dbReference>
<dbReference type="Pfam" id="PF01753">
    <property type="entry name" value="zf-MYND"/>
    <property type="match status" value="1"/>
</dbReference>
<dbReference type="STRING" id="400727.A0A2T7P9A8"/>
<evidence type="ECO:0000256" key="4">
    <source>
        <dbReference type="PROSITE-ProRule" id="PRU00134"/>
    </source>
</evidence>
<dbReference type="PANTHER" id="PTHR22948">
    <property type="entry name" value="TUDOR DOMAIN CONTAINING PROTEIN"/>
    <property type="match status" value="1"/>
</dbReference>
<dbReference type="InterPro" id="IPR035437">
    <property type="entry name" value="SNase_OB-fold_sf"/>
</dbReference>
<evidence type="ECO:0000256" key="5">
    <source>
        <dbReference type="PROSITE-ProRule" id="PRU00176"/>
    </source>
</evidence>
<feature type="domain" description="Tudor" evidence="8">
    <location>
        <begin position="1090"/>
        <end position="1150"/>
    </location>
</feature>
<dbReference type="Gene3D" id="3.30.70.330">
    <property type="match status" value="1"/>
</dbReference>
<dbReference type="CDD" id="cd00590">
    <property type="entry name" value="RRM_SF"/>
    <property type="match status" value="1"/>
</dbReference>
<name>A0A2T7P9A8_POMCA</name>
<sequence>MAEINEITLADRDLKDWDPMTEDYHNRKFNSYREGLGYDLQSNARNREGDVSHSVELFVTGIPLHLDEVGLRNLFMQYGRVLKVTVPKSATGPQKYGFVIMASFRDAQAAIENLDQFVIQDCKLHVKVSLSKEEKEKRKKRKENEEKLMAVIRNSTNGKESNLSSDKETSGGLSSEQNQLIKMSGSKSTLEQKIPAARGAAGDSRNRLKKETSAVVSVSGQANQVLQASCGRGRVPSRDTDVQALVSKTVISQGLLQCAFCGQKASCKCTRCKTRYCSKECQIKDWPQHKDICEIMASELASSFGDASDFEVYVGEEIVNLNKEILSTLGDDGCQPSQSSSEQFHHQNKSQQNNKADPSKCLLPTERRSQLYPSEKKGLLPHPSGDHKNRQTGSLLPTPTSYEDISKIHHSYQEKKRGPNNGAAWGQSQGQNQKIKDYKKFQQKEEKTVPQNYSCGKKSSWPQQPSAQQTQQVPSNQRKEEMWQEEKSLKMKTRDCGAAKPSASNHMIGKSVLSDREDKQLAVTISDSSQQDLVPGSDDKDVEQRFKIGEPVQVLVAHVENPSSIWVQKLDELKALVETQQTLKEHFIGKKQDHLETFKNNDLCAANYQGDLCRARVVKLLGGHKAIVFFVDYGNTEKVSVSELLPLPPQMATFPDLAIQCQLDISPFDKSHQWPEELTDDLRNQCTYGDKFTATALEQKSDITVVTLVRNSDNLDVAQYLLPKISAKVGLVKLSAEGNPSQRASVCHSRIFASEVETVAQELHIGNTYSFLLMECTNPLNFYMQVNRKTNHFDLLAKEIQQMYESPSQEVFRPEIGELVVAKFTADEKWYRAEVLNVDGTQAKVLYVDYGNSEMLDLKRLQPILPKHTTIPFQSFLCAVAGVSAPASQHWSTEQLEIFLCTIKNYMEPLESKVFTAVVKGIEAGLVWVDMSSSRREQTLSEILPSLLDEALLPQPLEPFHLPLSPPGTSSKPPSLIHSPASPQLSGSPGIPEKMTCAVQPLSPSSVFNHTSKHSPTHKAITDKTTSPHISGDTNSAMLPPDFVNCGLTEINGCLDFYAVTLDSMEELEMLRGALNNLAQDPQSTCISQKKQLEELVLVQFSLDEEWYRGRVLSLSADGATCKVLFIDYGNIEEKTVSSLRVLPKRFRQMEAKGIHCCLARLSPPVPSEVESIFLKYKQMHFKLKAVGDAGGKQIVEMARLDGASVNDLLIDKKSALGFKETESPSVPAPLELTVASTKLMPSLEPEPDQDMRESRPTLACLSTAFPQEMETDMKAVITYSEDPGHFFCQTITQADVRGNLTQALAQVDAKAPVATLPEVGDLLCGKFDGEWNRCVVKQILNESLCRVQFIDWGNESDIGLENLRALPESFHGIPLSTFKCALYGVMPVGGAWAPVACKMLKSMELGHLTITISVQEIVNNIYHVTVVYNQDDLADTFLRQGIAEKESDFLKRKIEEMQARLAKCKK</sequence>
<evidence type="ECO:0000313" key="11">
    <source>
        <dbReference type="Proteomes" id="UP000245119"/>
    </source>
</evidence>
<evidence type="ECO:0000259" key="8">
    <source>
        <dbReference type="PROSITE" id="PS50304"/>
    </source>
</evidence>
<dbReference type="SUPFAM" id="SSF63748">
    <property type="entry name" value="Tudor/PWWP/MBT"/>
    <property type="match status" value="4"/>
</dbReference>
<feature type="compositionally biased region" description="Basic and acidic residues" evidence="6">
    <location>
        <begin position="404"/>
        <end position="417"/>
    </location>
</feature>
<evidence type="ECO:0000256" key="2">
    <source>
        <dbReference type="ARBA" id="ARBA00022771"/>
    </source>
</evidence>
<dbReference type="Gene3D" id="2.40.50.90">
    <property type="match status" value="3"/>
</dbReference>
<feature type="domain" description="MYND-type" evidence="9">
    <location>
        <begin position="258"/>
        <end position="293"/>
    </location>
</feature>
<dbReference type="PANTHER" id="PTHR22948:SF29">
    <property type="entry name" value="FI02030P-RELATED"/>
    <property type="match status" value="1"/>
</dbReference>
<dbReference type="SUPFAM" id="SSF144232">
    <property type="entry name" value="HIT/MYND zinc finger-like"/>
    <property type="match status" value="1"/>
</dbReference>
<feature type="domain" description="Tudor" evidence="8">
    <location>
        <begin position="597"/>
        <end position="654"/>
    </location>
</feature>
<feature type="compositionally biased region" description="Polar residues" evidence="6">
    <location>
        <begin position="171"/>
        <end position="191"/>
    </location>
</feature>
<dbReference type="GO" id="GO:0003723">
    <property type="term" value="F:RNA binding"/>
    <property type="evidence" value="ECO:0007669"/>
    <property type="project" value="UniProtKB-UniRule"/>
</dbReference>
<dbReference type="SMART" id="SM00360">
    <property type="entry name" value="RRM"/>
    <property type="match status" value="1"/>
</dbReference>
<dbReference type="InterPro" id="IPR012677">
    <property type="entry name" value="Nucleotide-bd_a/b_plait_sf"/>
</dbReference>
<dbReference type="OMA" id="INTEMEM"/>
<dbReference type="Pfam" id="PF00567">
    <property type="entry name" value="TUDOR"/>
    <property type="match status" value="4"/>
</dbReference>
<dbReference type="PROSITE" id="PS50102">
    <property type="entry name" value="RRM"/>
    <property type="match status" value="1"/>
</dbReference>
<feature type="compositionally biased region" description="Polar residues" evidence="6">
    <location>
        <begin position="153"/>
        <end position="164"/>
    </location>
</feature>
<dbReference type="InterPro" id="IPR035979">
    <property type="entry name" value="RBD_domain_sf"/>
</dbReference>
<feature type="compositionally biased region" description="Low complexity" evidence="6">
    <location>
        <begin position="459"/>
        <end position="475"/>
    </location>
</feature>
<feature type="region of interest" description="Disordered" evidence="6">
    <location>
        <begin position="960"/>
        <end position="988"/>
    </location>
</feature>
<feature type="region of interest" description="Disordered" evidence="6">
    <location>
        <begin position="332"/>
        <end position="487"/>
    </location>
</feature>
<feature type="compositionally biased region" description="Polar residues" evidence="6">
    <location>
        <begin position="391"/>
        <end position="403"/>
    </location>
</feature>
<dbReference type="InterPro" id="IPR002999">
    <property type="entry name" value="Tudor"/>
</dbReference>
<organism evidence="10 11">
    <name type="scientific">Pomacea canaliculata</name>
    <name type="common">Golden apple snail</name>
    <dbReference type="NCBI Taxonomy" id="400727"/>
    <lineage>
        <taxon>Eukaryota</taxon>
        <taxon>Metazoa</taxon>
        <taxon>Spiralia</taxon>
        <taxon>Lophotrochozoa</taxon>
        <taxon>Mollusca</taxon>
        <taxon>Gastropoda</taxon>
        <taxon>Caenogastropoda</taxon>
        <taxon>Architaenioglossa</taxon>
        <taxon>Ampullarioidea</taxon>
        <taxon>Ampullariidae</taxon>
        <taxon>Pomacea</taxon>
    </lineage>
</organism>
<dbReference type="GO" id="GO:0008270">
    <property type="term" value="F:zinc ion binding"/>
    <property type="evidence" value="ECO:0007669"/>
    <property type="project" value="UniProtKB-KW"/>
</dbReference>
<dbReference type="InterPro" id="IPR050621">
    <property type="entry name" value="Tudor_domain_containing"/>
</dbReference>
<dbReference type="PROSITE" id="PS50865">
    <property type="entry name" value="ZF_MYND_2"/>
    <property type="match status" value="1"/>
</dbReference>
<evidence type="ECO:0008006" key="12">
    <source>
        <dbReference type="Google" id="ProtNLM"/>
    </source>
</evidence>
<keyword evidence="1" id="KW-0479">Metal-binding</keyword>
<evidence type="ECO:0000256" key="3">
    <source>
        <dbReference type="ARBA" id="ARBA00022833"/>
    </source>
</evidence>
<feature type="domain" description="Tudor" evidence="8">
    <location>
        <begin position="813"/>
        <end position="871"/>
    </location>
</feature>
<evidence type="ECO:0000256" key="6">
    <source>
        <dbReference type="SAM" id="MobiDB-lite"/>
    </source>
</evidence>
<dbReference type="Gene3D" id="6.10.140.2220">
    <property type="match status" value="1"/>
</dbReference>